<dbReference type="Proteomes" id="UP001341840">
    <property type="component" value="Unassembled WGS sequence"/>
</dbReference>
<proteinExistence type="predicted"/>
<evidence type="ECO:0000313" key="3">
    <source>
        <dbReference type="Proteomes" id="UP001341840"/>
    </source>
</evidence>
<organism evidence="2 3">
    <name type="scientific">Stylosanthes scabra</name>
    <dbReference type="NCBI Taxonomy" id="79078"/>
    <lineage>
        <taxon>Eukaryota</taxon>
        <taxon>Viridiplantae</taxon>
        <taxon>Streptophyta</taxon>
        <taxon>Embryophyta</taxon>
        <taxon>Tracheophyta</taxon>
        <taxon>Spermatophyta</taxon>
        <taxon>Magnoliopsida</taxon>
        <taxon>eudicotyledons</taxon>
        <taxon>Gunneridae</taxon>
        <taxon>Pentapetalae</taxon>
        <taxon>rosids</taxon>
        <taxon>fabids</taxon>
        <taxon>Fabales</taxon>
        <taxon>Fabaceae</taxon>
        <taxon>Papilionoideae</taxon>
        <taxon>50 kb inversion clade</taxon>
        <taxon>dalbergioids sensu lato</taxon>
        <taxon>Dalbergieae</taxon>
        <taxon>Pterocarpus clade</taxon>
        <taxon>Stylosanthes</taxon>
    </lineage>
</organism>
<gene>
    <name evidence="2" type="ORF">PIB30_099909</name>
</gene>
<feature type="region of interest" description="Disordered" evidence="1">
    <location>
        <begin position="26"/>
        <end position="49"/>
    </location>
</feature>
<reference evidence="2 3" key="1">
    <citation type="journal article" date="2023" name="Plants (Basel)">
        <title>Bridging the Gap: Combining Genomics and Transcriptomics Approaches to Understand Stylosanthes scabra, an Orphan Legume from the Brazilian Caatinga.</title>
        <authorList>
            <person name="Ferreira-Neto J.R.C."/>
            <person name="da Silva M.D."/>
            <person name="Binneck E."/>
            <person name="de Melo N.F."/>
            <person name="da Silva R.H."/>
            <person name="de Melo A.L.T.M."/>
            <person name="Pandolfi V."/>
            <person name="Bustamante F.O."/>
            <person name="Brasileiro-Vidal A.C."/>
            <person name="Benko-Iseppon A.M."/>
        </authorList>
    </citation>
    <scope>NUCLEOTIDE SEQUENCE [LARGE SCALE GENOMIC DNA]</scope>
    <source>
        <tissue evidence="2">Leaves</tissue>
    </source>
</reference>
<accession>A0ABU6TXP4</accession>
<dbReference type="EMBL" id="JASCZI010093352">
    <property type="protein sequence ID" value="MED6153237.1"/>
    <property type="molecule type" value="Genomic_DNA"/>
</dbReference>
<keyword evidence="3" id="KW-1185">Reference proteome</keyword>
<evidence type="ECO:0000313" key="2">
    <source>
        <dbReference type="EMBL" id="MED6153237.1"/>
    </source>
</evidence>
<protein>
    <submittedName>
        <fullName evidence="2">Uncharacterized protein</fullName>
    </submittedName>
</protein>
<feature type="compositionally biased region" description="Low complexity" evidence="1">
    <location>
        <begin position="26"/>
        <end position="39"/>
    </location>
</feature>
<feature type="non-terminal residue" evidence="2">
    <location>
        <position position="1"/>
    </location>
</feature>
<sequence length="92" mass="9921">PAFPSFSDALVRHSPHRRLLLAVLSSTSTASSPSTAARPLTRRPKLPCPSLAISSKRSVTVGSVCSSTIQIRPRVSFTSPSNCRWINLPPPR</sequence>
<name>A0ABU6TXP4_9FABA</name>
<evidence type="ECO:0000256" key="1">
    <source>
        <dbReference type="SAM" id="MobiDB-lite"/>
    </source>
</evidence>
<comment type="caution">
    <text evidence="2">The sequence shown here is derived from an EMBL/GenBank/DDBJ whole genome shotgun (WGS) entry which is preliminary data.</text>
</comment>